<evidence type="ECO:0000256" key="4">
    <source>
        <dbReference type="SAM" id="MobiDB-lite"/>
    </source>
</evidence>
<keyword evidence="2" id="KW-0677">Repeat</keyword>
<dbReference type="SUPFAM" id="SSF48371">
    <property type="entry name" value="ARM repeat"/>
    <property type="match status" value="1"/>
</dbReference>
<dbReference type="Pfam" id="PF08623">
    <property type="entry name" value="TIP120"/>
    <property type="match status" value="1"/>
</dbReference>
<evidence type="ECO:0000256" key="2">
    <source>
        <dbReference type="ARBA" id="ARBA00022737"/>
    </source>
</evidence>
<dbReference type="AlphaFoldDB" id="G3BCN4"/>
<feature type="region of interest" description="Disordered" evidence="4">
    <location>
        <begin position="188"/>
        <end position="214"/>
    </location>
</feature>
<dbReference type="Proteomes" id="UP000000707">
    <property type="component" value="Unassembled WGS sequence"/>
</dbReference>
<dbReference type="InterPro" id="IPR013932">
    <property type="entry name" value="TATA-bd_TIP120"/>
</dbReference>
<dbReference type="InterPro" id="IPR016024">
    <property type="entry name" value="ARM-type_fold"/>
</dbReference>
<evidence type="ECO:0000313" key="6">
    <source>
        <dbReference type="EMBL" id="EGV60839.1"/>
    </source>
</evidence>
<evidence type="ECO:0000313" key="7">
    <source>
        <dbReference type="Proteomes" id="UP000000707"/>
    </source>
</evidence>
<gene>
    <name evidence="6" type="ORF">CANTEDRAFT_137310</name>
</gene>
<name>G3BCN4_CANTC</name>
<accession>G3BCN4</accession>
<dbReference type="InterPro" id="IPR039852">
    <property type="entry name" value="CAND1/CAND2"/>
</dbReference>
<dbReference type="eggNOG" id="KOG1824">
    <property type="taxonomic scope" value="Eukaryota"/>
</dbReference>
<evidence type="ECO:0000256" key="1">
    <source>
        <dbReference type="ARBA" id="ARBA00007657"/>
    </source>
</evidence>
<dbReference type="OrthoDB" id="6260732at2759"/>
<dbReference type="GO" id="GO:0010265">
    <property type="term" value="P:SCF complex assembly"/>
    <property type="evidence" value="ECO:0007669"/>
    <property type="project" value="InterPro"/>
</dbReference>
<dbReference type="PANTHER" id="PTHR12696">
    <property type="entry name" value="TIP120"/>
    <property type="match status" value="1"/>
</dbReference>
<dbReference type="Gene3D" id="1.25.10.10">
    <property type="entry name" value="Leucine-rich Repeat Variant"/>
    <property type="match status" value="1"/>
</dbReference>
<dbReference type="EMBL" id="GL996528">
    <property type="protein sequence ID" value="EGV60839.1"/>
    <property type="molecule type" value="Genomic_DNA"/>
</dbReference>
<evidence type="ECO:0000256" key="3">
    <source>
        <dbReference type="ARBA" id="ARBA00022786"/>
    </source>
</evidence>
<dbReference type="STRING" id="590646.G3BCN4"/>
<dbReference type="InterPro" id="IPR011989">
    <property type="entry name" value="ARM-like"/>
</dbReference>
<evidence type="ECO:0000259" key="5">
    <source>
        <dbReference type="Pfam" id="PF08623"/>
    </source>
</evidence>
<proteinExistence type="inferred from homology"/>
<keyword evidence="3" id="KW-0833">Ubl conjugation pathway</keyword>
<protein>
    <submittedName>
        <fullName evidence="6">TIP120-domain-containing protein</fullName>
    </submittedName>
</protein>
<feature type="domain" description="TATA-binding protein interacting (TIP20)" evidence="5">
    <location>
        <begin position="833"/>
        <end position="1002"/>
    </location>
</feature>
<reference evidence="6 7" key="1">
    <citation type="journal article" date="2011" name="Proc. Natl. Acad. Sci. U.S.A.">
        <title>Comparative genomics of xylose-fermenting fungi for enhanced biofuel production.</title>
        <authorList>
            <person name="Wohlbach D.J."/>
            <person name="Kuo A."/>
            <person name="Sato T.K."/>
            <person name="Potts K.M."/>
            <person name="Salamov A.A."/>
            <person name="LaButti K.M."/>
            <person name="Sun H."/>
            <person name="Clum A."/>
            <person name="Pangilinan J.L."/>
            <person name="Lindquist E.A."/>
            <person name="Lucas S."/>
            <person name="Lapidus A."/>
            <person name="Jin M."/>
            <person name="Gunawan C."/>
            <person name="Balan V."/>
            <person name="Dale B.E."/>
            <person name="Jeffries T.W."/>
            <person name="Zinkel R."/>
            <person name="Barry K.W."/>
            <person name="Grigoriev I.V."/>
            <person name="Gasch A.P."/>
        </authorList>
    </citation>
    <scope>NUCLEOTIDE SEQUENCE [LARGE SCALE GENOMIC DNA]</scope>
    <source>
        <strain evidence="7">ATCC 10573 / BCRC 21748 / CBS 615 / JCM 9827 / NBRC 10315 / NRRL Y-1498 / VKM Y-70</strain>
    </source>
</reference>
<comment type="similarity">
    <text evidence="1">Belongs to the CAND family.</text>
</comment>
<organism evidence="7">
    <name type="scientific">Candida tenuis (strain ATCC 10573 / BCRC 21748 / CBS 615 / JCM 9827 / NBRC 10315 / NRRL Y-1498 / VKM Y-70)</name>
    <name type="common">Yeast</name>
    <name type="synonym">Yamadazyma tenuis</name>
    <dbReference type="NCBI Taxonomy" id="590646"/>
    <lineage>
        <taxon>Eukaryota</taxon>
        <taxon>Fungi</taxon>
        <taxon>Dikarya</taxon>
        <taxon>Ascomycota</taxon>
        <taxon>Saccharomycotina</taxon>
        <taxon>Pichiomycetes</taxon>
        <taxon>Debaryomycetaceae</taxon>
        <taxon>Yamadazyma</taxon>
    </lineage>
</organism>
<dbReference type="HOGENOM" id="CLU_265739_0_0_1"/>
<dbReference type="GeneID" id="18250052"/>
<sequence>MLLPQLTKPDIGNDMIEILIELIKNFGPEFKFEESLKLSNYLINLSFAQVSNSIGKKAIFALDLLLSNKFDIDTEIFDSLLTCINLDYDKSNKSFKYTYNKLELTLTLVKNLDNLNIPLTTSIVEELFNQVQYHLNFEPEDLDYDQIQEDNLIKEVSLDILINIVNYNLSVTYVIEKFIDYNPMKSEDDSDFDVENEEDEVEFSDDDELENQQEDFDDGSWKLRLKSIVLISKLKDTNYLPKLIEKIGDKNEFIFKYSVSTINSLLISGSVDLIPSIESQIIANISNENLLTFLSLIETILSRDLTLSDDFVQNFLNYLENNIKNFELIEVLGSLNLIISNMSFHLLNSISEKLVPTLCGLLAKNSNLVFMDLKILNQLLARLDSERNETIFRSIIEKLSDSKLLIDLKIELLNSLNVYILNNQIDSEEKIQLIVAIYEQNLNSELMIKSNLSNLNQIFDKSLNPNVAKFSSNKSFETILINTLKLYLNSNPNSKSVYYSILHLFKKLDYSLNTDELLDFGISHSNDVKIVNLIFDNLSSITFSQEELEHSVKFINSIEDLEDPELVLLDGFVANVCSQGNFYNQFEASLDLNKLISIKAMALITIKLGLTEKIQNSQTKMNEMIINKAFNKDFNQILQYLSFINLNYDLEHINLKQLISLLNFEDIDGATKFEISKCLGYLTKTTPHLLIEKFNNNDDLIKVQLLNSIKYYLKNFSNQEFEAQIWKLLLDEVNVPSIKKEFKLIGEILSIIAIKNEEFGEVLNILKLENQSIGLIFANLIIVNHLIVNLNGHAELINEFILLSLKFFDITNIELKIILVKNLINVYYNYSVLLNENISLILPKLFDELKAYDEFKKIIPMGPYKYVIDQGLEIRKLIFELLYSIIGDASISKDLDYLTNEIVAKGLTDKEFDVVNLSYTSLLKLIHLNIEYLNNFSNVDGLINNLTVNLNKKLKTKATSQEIEIFQESQKNLVNLSNKINDVLSKYNWSYNNWDVYYNAVKKLGDF</sequence>
<keyword evidence="7" id="KW-1185">Reference proteome</keyword>
<dbReference type="KEGG" id="cten:18250052"/>